<feature type="compositionally biased region" description="Low complexity" evidence="5">
    <location>
        <begin position="74"/>
        <end position="86"/>
    </location>
</feature>
<evidence type="ECO:0000259" key="7">
    <source>
        <dbReference type="Pfam" id="PF00746"/>
    </source>
</evidence>
<evidence type="ECO:0000256" key="6">
    <source>
        <dbReference type="SAM" id="SignalP"/>
    </source>
</evidence>
<keyword evidence="1" id="KW-0134">Cell wall</keyword>
<feature type="compositionally biased region" description="Acidic residues" evidence="5">
    <location>
        <begin position="118"/>
        <end position="144"/>
    </location>
</feature>
<dbReference type="KEGG" id="ido:I598_2092"/>
<keyword evidence="3 6" id="KW-0732">Signal</keyword>
<evidence type="ECO:0000256" key="1">
    <source>
        <dbReference type="ARBA" id="ARBA00022512"/>
    </source>
</evidence>
<feature type="compositionally biased region" description="Acidic residues" evidence="5">
    <location>
        <begin position="99"/>
        <end position="111"/>
    </location>
</feature>
<organism evidence="8 9">
    <name type="scientific">Isoptericola dokdonensis DS-3</name>
    <dbReference type="NCBI Taxonomy" id="1300344"/>
    <lineage>
        <taxon>Bacteria</taxon>
        <taxon>Bacillati</taxon>
        <taxon>Actinomycetota</taxon>
        <taxon>Actinomycetes</taxon>
        <taxon>Micrococcales</taxon>
        <taxon>Promicromonosporaceae</taxon>
        <taxon>Isoptericola</taxon>
    </lineage>
</organism>
<feature type="region of interest" description="Disordered" evidence="5">
    <location>
        <begin position="624"/>
        <end position="699"/>
    </location>
</feature>
<evidence type="ECO:0000256" key="2">
    <source>
        <dbReference type="ARBA" id="ARBA00022525"/>
    </source>
</evidence>
<dbReference type="AlphaFoldDB" id="A0A161IIB6"/>
<accession>A0A161IIB6</accession>
<dbReference type="OrthoDB" id="5140805at2"/>
<feature type="compositionally biased region" description="Polar residues" evidence="5">
    <location>
        <begin position="60"/>
        <end position="73"/>
    </location>
</feature>
<dbReference type="RefSeq" id="WP_068202894.1">
    <property type="nucleotide sequence ID" value="NZ_CP014209.1"/>
</dbReference>
<dbReference type="NCBIfam" id="TIGR01167">
    <property type="entry name" value="LPXTG_anchor"/>
    <property type="match status" value="1"/>
</dbReference>
<proteinExistence type="predicted"/>
<dbReference type="Proteomes" id="UP000076794">
    <property type="component" value="Chromosome"/>
</dbReference>
<evidence type="ECO:0000313" key="9">
    <source>
        <dbReference type="Proteomes" id="UP000076794"/>
    </source>
</evidence>
<gene>
    <name evidence="8" type="ORF">I598_2092</name>
</gene>
<evidence type="ECO:0000256" key="3">
    <source>
        <dbReference type="ARBA" id="ARBA00022729"/>
    </source>
</evidence>
<dbReference type="Pfam" id="PF00746">
    <property type="entry name" value="Gram_pos_anchor"/>
    <property type="match status" value="1"/>
</dbReference>
<dbReference type="InterPro" id="IPR019931">
    <property type="entry name" value="LPXTG_anchor"/>
</dbReference>
<evidence type="ECO:0000313" key="8">
    <source>
        <dbReference type="EMBL" id="ANC31634.1"/>
    </source>
</evidence>
<feature type="compositionally biased region" description="Acidic residues" evidence="5">
    <location>
        <begin position="46"/>
        <end position="56"/>
    </location>
</feature>
<reference evidence="8 9" key="1">
    <citation type="submission" date="2016-01" db="EMBL/GenBank/DDBJ databases">
        <title>Complete genome sequence of a soil Actinobacterium, Isoptericola dokdonensis DS-3.</title>
        <authorList>
            <person name="Kwon S.-K."/>
            <person name="Kim J.F."/>
        </authorList>
    </citation>
    <scope>NUCLEOTIDE SEQUENCE [LARGE SCALE GENOMIC DNA]</scope>
    <source>
        <strain evidence="8 9">DS-3</strain>
    </source>
</reference>
<feature type="compositionally biased region" description="Low complexity" evidence="5">
    <location>
        <begin position="31"/>
        <end position="45"/>
    </location>
</feature>
<keyword evidence="2" id="KW-0964">Secreted</keyword>
<feature type="signal peptide" evidence="6">
    <location>
        <begin position="1"/>
        <end position="26"/>
    </location>
</feature>
<keyword evidence="4" id="KW-0572">Peptidoglycan-anchor</keyword>
<feature type="region of interest" description="Disordered" evidence="5">
    <location>
        <begin position="28"/>
        <end position="170"/>
    </location>
</feature>
<evidence type="ECO:0000256" key="4">
    <source>
        <dbReference type="ARBA" id="ARBA00023088"/>
    </source>
</evidence>
<dbReference type="EMBL" id="CP014209">
    <property type="protein sequence ID" value="ANC31634.1"/>
    <property type="molecule type" value="Genomic_DNA"/>
</dbReference>
<feature type="chain" id="PRO_5007823019" description="Gram-positive cocci surface proteins LPxTG domain-containing protein" evidence="6">
    <location>
        <begin position="27"/>
        <end position="779"/>
    </location>
</feature>
<feature type="compositionally biased region" description="Basic and acidic residues" evidence="5">
    <location>
        <begin position="666"/>
        <end position="692"/>
    </location>
</feature>
<dbReference type="STRING" id="1300344.I598_2092"/>
<protein>
    <recommendedName>
        <fullName evidence="7">Gram-positive cocci surface proteins LPxTG domain-containing protein</fullName>
    </recommendedName>
</protein>
<feature type="domain" description="Gram-positive cocci surface proteins LPxTG" evidence="7">
    <location>
        <begin position="733"/>
        <end position="769"/>
    </location>
</feature>
<evidence type="ECO:0000256" key="5">
    <source>
        <dbReference type="SAM" id="MobiDB-lite"/>
    </source>
</evidence>
<name>A0A161IIB6_9MICO</name>
<keyword evidence="9" id="KW-1185">Reference proteome</keyword>
<dbReference type="PATRIC" id="fig|1300344.3.peg.2102"/>
<sequence>MKALRTVTVSAVSTALALGVPLTAFAAEGDTSPATAPTSSAPAEEQAAEPTEESTEESGTQDVATSDTSTESGSSPAPVDPVVAPAPEEPTDAAAPEEHAEDVEDAEDADESAPAVEPAEDAAEEPASDEQASDDATDEADAPADEASPSTDTDEPPAPEATEATEEATAPVATDATDAATTQAPQASALAASAGGATALSATQASYPDSAYEPHWHDGGQDGFGCDYWYFLDPVDGGSGKDWSGWGGTPQLHILHHTLVDDDGTVHMVYDRDIAGSWYHAWSGDETVSPDPDGIHWENTSAQQTILVNGYQGGNDMTARAADAQRLFDRAGVAVSPRMTWEAYLGQYQSSIDAGSFTEAQVREWFDAEIGNRMEQRLDYTAYEATQFAVWYFSTGHDVMGLMFDVDENDHVTISDKALQQFEAMPYPEDGNWDGYDSTRDWASAYNSDRMATLQTAAWLIEQALTANVVMPQPGFVSDGYVKRADGATDYGFTASLVGGTGDVHVELRTADGSAMPEGVVLVDGQGRVVDSVTPGQKVFVRVPAGMSVADLPAFQLWGSAQGTQQGSPHFYTGMDHTNNGGGTTDPETGEWTPSEFQHWFIGLGELDRPTTAWDWIGVTLADEPEQLVDPVDPTDPVDPADPSDPTEPVDPADLEDPQEGPQDPADPRDPGTTDGRDDTGTARGTHRDGDTGGRLPVAPIYVATGGDVVEGGADATDPANIPAAAETATVTGPQTLPRTGADADASLLAAAAAITLAGTGLVLASRRRTGRADDGEGR</sequence>